<dbReference type="CDD" id="cd06588">
    <property type="entry name" value="PhnB_like"/>
    <property type="match status" value="1"/>
</dbReference>
<protein>
    <submittedName>
        <fullName evidence="2">VOC family protein</fullName>
    </submittedName>
</protein>
<dbReference type="AlphaFoldDB" id="A0A7K1GDU3"/>
<proteinExistence type="predicted"/>
<dbReference type="EMBL" id="WJYA01000003">
    <property type="protein sequence ID" value="MTE26009.1"/>
    <property type="molecule type" value="Genomic_DNA"/>
</dbReference>
<dbReference type="RefSeq" id="WP_155087848.1">
    <property type="nucleotide sequence ID" value="NZ_WJYA01000003.1"/>
</dbReference>
<dbReference type="PANTHER" id="PTHR33990">
    <property type="entry name" value="PROTEIN YJDN-RELATED"/>
    <property type="match status" value="1"/>
</dbReference>
<organism evidence="2 3">
    <name type="scientific">Winogradskyella ouciana</name>
    <dbReference type="NCBI Taxonomy" id="2608631"/>
    <lineage>
        <taxon>Bacteria</taxon>
        <taxon>Pseudomonadati</taxon>
        <taxon>Bacteroidota</taxon>
        <taxon>Flavobacteriia</taxon>
        <taxon>Flavobacteriales</taxon>
        <taxon>Flavobacteriaceae</taxon>
        <taxon>Winogradskyella</taxon>
    </lineage>
</organism>
<keyword evidence="3" id="KW-1185">Reference proteome</keyword>
<dbReference type="SUPFAM" id="SSF54593">
    <property type="entry name" value="Glyoxalase/Bleomycin resistance protein/Dihydroxybiphenyl dioxygenase"/>
    <property type="match status" value="1"/>
</dbReference>
<dbReference type="InterPro" id="IPR029068">
    <property type="entry name" value="Glyas_Bleomycin-R_OHBP_Dase"/>
</dbReference>
<comment type="caution">
    <text evidence="2">The sequence shown here is derived from an EMBL/GenBank/DDBJ whole genome shotgun (WGS) entry which is preliminary data.</text>
</comment>
<feature type="domain" description="PhnB-like" evidence="1">
    <location>
        <begin position="51"/>
        <end position="176"/>
    </location>
</feature>
<evidence type="ECO:0000259" key="1">
    <source>
        <dbReference type="Pfam" id="PF06983"/>
    </source>
</evidence>
<accession>A0A7K1GDU3</accession>
<reference evidence="2 3" key="1">
    <citation type="submission" date="2019-11" db="EMBL/GenBank/DDBJ databases">
        <title>Winogradskyella ouciana sp. nov., isolated from the hadal seawater of the Mariana Trench.</title>
        <authorList>
            <person name="Liu R."/>
        </authorList>
    </citation>
    <scope>NUCLEOTIDE SEQUENCE [LARGE SCALE GENOMIC DNA]</scope>
    <source>
        <strain evidence="2 3">ZXX205</strain>
    </source>
</reference>
<name>A0A7K1GDU3_9FLAO</name>
<gene>
    <name evidence="2" type="ORF">F1003_03600</name>
</gene>
<evidence type="ECO:0000313" key="2">
    <source>
        <dbReference type="EMBL" id="MTE26009.1"/>
    </source>
</evidence>
<evidence type="ECO:0000313" key="3">
    <source>
        <dbReference type="Proteomes" id="UP000447545"/>
    </source>
</evidence>
<sequence>MKRITSLLIITLLICNCSDVKHNNEANEELIALRAELDSLKAESLNVTKGQIATFLTFQDNNAENAMNFYVDLFDNSKIINVQRWEKNGPVEEGKIMHATFSLNESLFMCSDSPPIHKWGFTPAVSNYIDCKDESELKRLFSKLSENGEVTMPLNNYGFSQKFGWVIDQFGVSWQLNFN</sequence>
<dbReference type="Pfam" id="PF06983">
    <property type="entry name" value="3-dmu-9_3-mt"/>
    <property type="match status" value="1"/>
</dbReference>
<dbReference type="InterPro" id="IPR028973">
    <property type="entry name" value="PhnB-like"/>
</dbReference>
<dbReference type="Proteomes" id="UP000447545">
    <property type="component" value="Unassembled WGS sequence"/>
</dbReference>
<dbReference type="PANTHER" id="PTHR33990:SF4">
    <property type="entry name" value="PHNB-LIKE DOMAIN-CONTAINING PROTEIN"/>
    <property type="match status" value="1"/>
</dbReference>
<dbReference type="Gene3D" id="3.30.720.100">
    <property type="match status" value="1"/>
</dbReference>
<dbReference type="Gene3D" id="3.30.720.110">
    <property type="match status" value="1"/>
</dbReference>